<name>A0A699ZPC9_HAELA</name>
<organism evidence="1 2">
    <name type="scientific">Haematococcus lacustris</name>
    <name type="common">Green alga</name>
    <name type="synonym">Haematococcus pluvialis</name>
    <dbReference type="NCBI Taxonomy" id="44745"/>
    <lineage>
        <taxon>Eukaryota</taxon>
        <taxon>Viridiplantae</taxon>
        <taxon>Chlorophyta</taxon>
        <taxon>core chlorophytes</taxon>
        <taxon>Chlorophyceae</taxon>
        <taxon>CS clade</taxon>
        <taxon>Chlamydomonadales</taxon>
        <taxon>Haematococcaceae</taxon>
        <taxon>Haematococcus</taxon>
    </lineage>
</organism>
<proteinExistence type="predicted"/>
<accession>A0A699ZPC9</accession>
<gene>
    <name evidence="1" type="ORF">HaLaN_14437</name>
</gene>
<dbReference type="Proteomes" id="UP000485058">
    <property type="component" value="Unassembled WGS sequence"/>
</dbReference>
<dbReference type="AlphaFoldDB" id="A0A699ZPC9"/>
<dbReference type="EMBL" id="BLLF01001195">
    <property type="protein sequence ID" value="GFH17742.1"/>
    <property type="molecule type" value="Genomic_DNA"/>
</dbReference>
<sequence length="260" mass="27911">MCKWASMDKAGHRVPQLLHPPAALGRIAVYCPVSLVARIANFCRTHVVGVSCKGAAIPAPGLARATSRLNSQPTAGFGMRYSRELVAAQCTRYMPTFAHPNNGQQCVLAQLLSIGLVPYDNAGQGRCGLESLWHGLELPGTTIQGASFTRDLMVHGVFTLVDLAEQRQNQRALRVLQSIEQNLLPIETTTSDVNASLPTCITARHLSLSTLSCTAPCSTLGCAKNSIAVDNIPGWWLIATAALRQCTRSCPAMRNTHALP</sequence>
<evidence type="ECO:0000313" key="2">
    <source>
        <dbReference type="Proteomes" id="UP000485058"/>
    </source>
</evidence>
<keyword evidence="2" id="KW-1185">Reference proteome</keyword>
<protein>
    <submittedName>
        <fullName evidence="1">Uncharacterized protein</fullName>
    </submittedName>
</protein>
<reference evidence="1 2" key="1">
    <citation type="submission" date="2020-02" db="EMBL/GenBank/DDBJ databases">
        <title>Draft genome sequence of Haematococcus lacustris strain NIES-144.</title>
        <authorList>
            <person name="Morimoto D."/>
            <person name="Nakagawa S."/>
            <person name="Yoshida T."/>
            <person name="Sawayama S."/>
        </authorList>
    </citation>
    <scope>NUCLEOTIDE SEQUENCE [LARGE SCALE GENOMIC DNA]</scope>
    <source>
        <strain evidence="1 2">NIES-144</strain>
    </source>
</reference>
<comment type="caution">
    <text evidence="1">The sequence shown here is derived from an EMBL/GenBank/DDBJ whole genome shotgun (WGS) entry which is preliminary data.</text>
</comment>
<evidence type="ECO:0000313" key="1">
    <source>
        <dbReference type="EMBL" id="GFH17742.1"/>
    </source>
</evidence>